<comment type="caution">
    <text evidence="1">The sequence shown here is derived from an EMBL/GenBank/DDBJ whole genome shotgun (WGS) entry which is preliminary data.</text>
</comment>
<gene>
    <name evidence="1" type="ORF">HGRIS_001186</name>
</gene>
<evidence type="ECO:0000313" key="2">
    <source>
        <dbReference type="Proteomes" id="UP001556367"/>
    </source>
</evidence>
<reference evidence="2" key="1">
    <citation type="submission" date="2024-06" db="EMBL/GenBank/DDBJ databases">
        <title>Multi-omics analyses provide insights into the biosynthesis of the anticancer antibiotic pleurotin in Hohenbuehelia grisea.</title>
        <authorList>
            <person name="Weaver J.A."/>
            <person name="Alberti F."/>
        </authorList>
    </citation>
    <scope>NUCLEOTIDE SEQUENCE [LARGE SCALE GENOMIC DNA]</scope>
    <source>
        <strain evidence="2">T-177</strain>
    </source>
</reference>
<proteinExistence type="predicted"/>
<accession>A0ABR3JQF6</accession>
<dbReference type="EMBL" id="JASNQZ010000005">
    <property type="protein sequence ID" value="KAL0957385.1"/>
    <property type="molecule type" value="Genomic_DNA"/>
</dbReference>
<dbReference type="Proteomes" id="UP001556367">
    <property type="component" value="Unassembled WGS sequence"/>
</dbReference>
<keyword evidence="2" id="KW-1185">Reference proteome</keyword>
<sequence>MNLSDQPTELLESQDITYYFQKQKAHRLVKVPSEDRNQQAIVPHDGFATSVLNQPATSNGVKITNPGEAEELGFEVIEHDYKESNLGNAIITTNDLDGTLKIITLQPRLQAEI</sequence>
<name>A0ABR3JQF6_9AGAR</name>
<organism evidence="1 2">
    <name type="scientific">Hohenbuehelia grisea</name>
    <dbReference type="NCBI Taxonomy" id="104357"/>
    <lineage>
        <taxon>Eukaryota</taxon>
        <taxon>Fungi</taxon>
        <taxon>Dikarya</taxon>
        <taxon>Basidiomycota</taxon>
        <taxon>Agaricomycotina</taxon>
        <taxon>Agaricomycetes</taxon>
        <taxon>Agaricomycetidae</taxon>
        <taxon>Agaricales</taxon>
        <taxon>Pleurotineae</taxon>
        <taxon>Pleurotaceae</taxon>
        <taxon>Hohenbuehelia</taxon>
    </lineage>
</organism>
<protein>
    <submittedName>
        <fullName evidence="1">Uncharacterized protein</fullName>
    </submittedName>
</protein>
<evidence type="ECO:0000313" key="1">
    <source>
        <dbReference type="EMBL" id="KAL0957385.1"/>
    </source>
</evidence>